<keyword evidence="3" id="KW-1185">Reference proteome</keyword>
<comment type="caution">
    <text evidence="2">The sequence shown here is derived from an EMBL/GenBank/DDBJ whole genome shotgun (WGS) entry which is preliminary data.</text>
</comment>
<sequence>MTRHLNVAVTDIPGPPKYRSFVGANGFLPPFSNRESTSFNYRDDPEEKTHRQDGDAPSKSD</sequence>
<reference evidence="2" key="1">
    <citation type="submission" date="2020-11" db="EMBL/GenBank/DDBJ databases">
        <title>Adaptations for nitrogen fixation in a non-lichenized fungal sporocarp promotes dispersal by wood-feeding termites.</title>
        <authorList>
            <consortium name="DOE Joint Genome Institute"/>
            <person name="Koch R.A."/>
            <person name="Yoon G."/>
            <person name="Arayal U."/>
            <person name="Lail K."/>
            <person name="Amirebrahimi M."/>
            <person name="Labutti K."/>
            <person name="Lipzen A."/>
            <person name="Riley R."/>
            <person name="Barry K."/>
            <person name="Henrissat B."/>
            <person name="Grigoriev I.V."/>
            <person name="Herr J.R."/>
            <person name="Aime M.C."/>
        </authorList>
    </citation>
    <scope>NUCLEOTIDE SEQUENCE</scope>
    <source>
        <strain evidence="2">MCA 3950</strain>
    </source>
</reference>
<gene>
    <name evidence="2" type="ORF">BT62DRAFT_1008623</name>
</gene>
<dbReference type="AlphaFoldDB" id="A0A9P7VNR1"/>
<evidence type="ECO:0000313" key="2">
    <source>
        <dbReference type="EMBL" id="KAG7443935.1"/>
    </source>
</evidence>
<evidence type="ECO:0000256" key="1">
    <source>
        <dbReference type="SAM" id="MobiDB-lite"/>
    </source>
</evidence>
<proteinExistence type="predicted"/>
<feature type="region of interest" description="Disordered" evidence="1">
    <location>
        <begin position="26"/>
        <end position="61"/>
    </location>
</feature>
<name>A0A9P7VNR1_9AGAR</name>
<dbReference type="Proteomes" id="UP000812287">
    <property type="component" value="Unassembled WGS sequence"/>
</dbReference>
<dbReference type="GeneID" id="66099750"/>
<organism evidence="2 3">
    <name type="scientific">Guyanagaster necrorhizus</name>
    <dbReference type="NCBI Taxonomy" id="856835"/>
    <lineage>
        <taxon>Eukaryota</taxon>
        <taxon>Fungi</taxon>
        <taxon>Dikarya</taxon>
        <taxon>Basidiomycota</taxon>
        <taxon>Agaricomycotina</taxon>
        <taxon>Agaricomycetes</taxon>
        <taxon>Agaricomycetidae</taxon>
        <taxon>Agaricales</taxon>
        <taxon>Marasmiineae</taxon>
        <taxon>Physalacriaceae</taxon>
        <taxon>Guyanagaster</taxon>
    </lineage>
</organism>
<evidence type="ECO:0000313" key="3">
    <source>
        <dbReference type="Proteomes" id="UP000812287"/>
    </source>
</evidence>
<dbReference type="EMBL" id="MU250542">
    <property type="protein sequence ID" value="KAG7443935.1"/>
    <property type="molecule type" value="Genomic_DNA"/>
</dbReference>
<feature type="compositionally biased region" description="Basic and acidic residues" evidence="1">
    <location>
        <begin position="41"/>
        <end position="61"/>
    </location>
</feature>
<dbReference type="RefSeq" id="XP_043037435.1">
    <property type="nucleotide sequence ID" value="XM_043177463.1"/>
</dbReference>
<protein>
    <submittedName>
        <fullName evidence="2">Uncharacterized protein</fullName>
    </submittedName>
</protein>
<accession>A0A9P7VNR1</accession>